<keyword evidence="1" id="KW-1133">Transmembrane helix</keyword>
<feature type="transmembrane region" description="Helical" evidence="1">
    <location>
        <begin position="20"/>
        <end position="38"/>
    </location>
</feature>
<evidence type="ECO:0000313" key="2">
    <source>
        <dbReference type="EMBL" id="QGK70054.1"/>
    </source>
</evidence>
<dbReference type="AlphaFoldDB" id="A0A5Q3QA46"/>
<keyword evidence="3" id="KW-1185">Reference proteome</keyword>
<organism evidence="2 3">
    <name type="scientific">Allosaccharopolyspora coralli</name>
    <dbReference type="NCBI Taxonomy" id="2665642"/>
    <lineage>
        <taxon>Bacteria</taxon>
        <taxon>Bacillati</taxon>
        <taxon>Actinomycetota</taxon>
        <taxon>Actinomycetes</taxon>
        <taxon>Pseudonocardiales</taxon>
        <taxon>Pseudonocardiaceae</taxon>
        <taxon>Allosaccharopolyspora</taxon>
    </lineage>
</organism>
<name>A0A5Q3QA46_9PSEU</name>
<reference evidence="3" key="1">
    <citation type="submission" date="2019-11" db="EMBL/GenBank/DDBJ databases">
        <title>The complete genome sequence of Saccharopolyspora sp. E2A.</title>
        <authorList>
            <person name="Zhang G."/>
        </authorList>
    </citation>
    <scope>NUCLEOTIDE SEQUENCE [LARGE SCALE GENOMIC DNA]</scope>
    <source>
        <strain evidence="3">E2A</strain>
    </source>
</reference>
<evidence type="ECO:0000256" key="1">
    <source>
        <dbReference type="SAM" id="Phobius"/>
    </source>
</evidence>
<keyword evidence="1" id="KW-0472">Membrane</keyword>
<keyword evidence="1" id="KW-0812">Transmembrane</keyword>
<sequence>MLLPVVLADAHQLPTEHGWVGLFAIFAGLALAVVALIRRRRTTLGRRRRLADE</sequence>
<proteinExistence type="predicted"/>
<evidence type="ECO:0000313" key="3">
    <source>
        <dbReference type="Proteomes" id="UP000371041"/>
    </source>
</evidence>
<gene>
    <name evidence="2" type="ORF">GIY23_11455</name>
</gene>
<dbReference type="KEGG" id="sace:GIY23_11455"/>
<dbReference type="EMBL" id="CP045929">
    <property type="protein sequence ID" value="QGK70054.1"/>
    <property type="molecule type" value="Genomic_DNA"/>
</dbReference>
<dbReference type="Proteomes" id="UP000371041">
    <property type="component" value="Chromosome"/>
</dbReference>
<protein>
    <submittedName>
        <fullName evidence="2">Uncharacterized protein</fullName>
    </submittedName>
</protein>
<accession>A0A5Q3QA46</accession>